<evidence type="ECO:0008006" key="4">
    <source>
        <dbReference type="Google" id="ProtNLM"/>
    </source>
</evidence>
<dbReference type="HOGENOM" id="CLU_398527_0_0_1"/>
<feature type="compositionally biased region" description="Basic and acidic residues" evidence="1">
    <location>
        <begin position="706"/>
        <end position="722"/>
    </location>
</feature>
<dbReference type="InterPro" id="IPR053263">
    <property type="entry name" value="Euk_RPA34_RNAP_subunit"/>
</dbReference>
<dbReference type="Pfam" id="PF08208">
    <property type="entry name" value="RNA_polI_A34"/>
    <property type="match status" value="1"/>
</dbReference>
<feature type="compositionally biased region" description="Acidic residues" evidence="1">
    <location>
        <begin position="55"/>
        <end position="73"/>
    </location>
</feature>
<dbReference type="PANTHER" id="PTHR28155">
    <property type="entry name" value="ACR243WP"/>
    <property type="match status" value="1"/>
</dbReference>
<feature type="compositionally biased region" description="Polar residues" evidence="1">
    <location>
        <begin position="616"/>
        <end position="631"/>
    </location>
</feature>
<dbReference type="AlphaFoldDB" id="A0A084QSH2"/>
<dbReference type="Gene3D" id="6.20.250.70">
    <property type="match status" value="1"/>
</dbReference>
<feature type="compositionally biased region" description="Polar residues" evidence="1">
    <location>
        <begin position="432"/>
        <end position="443"/>
    </location>
</feature>
<dbReference type="InParanoid" id="A0A084QSH2"/>
<dbReference type="GO" id="GO:0006360">
    <property type="term" value="P:transcription by RNA polymerase I"/>
    <property type="evidence" value="ECO:0007669"/>
    <property type="project" value="InterPro"/>
</dbReference>
<dbReference type="OrthoDB" id="76224at2759"/>
<gene>
    <name evidence="2" type="ORF">S40285_02293</name>
</gene>
<feature type="compositionally biased region" description="Basic and acidic residues" evidence="1">
    <location>
        <begin position="299"/>
        <end position="308"/>
    </location>
</feature>
<evidence type="ECO:0000256" key="1">
    <source>
        <dbReference type="SAM" id="MobiDB-lite"/>
    </source>
</evidence>
<dbReference type="InterPro" id="IPR013240">
    <property type="entry name" value="DNA-dir_RNA_pol1_su_RPA34"/>
</dbReference>
<name>A0A084QSH2_STAC4</name>
<evidence type="ECO:0000313" key="2">
    <source>
        <dbReference type="EMBL" id="KFA66907.1"/>
    </source>
</evidence>
<accession>A0A084QSH2</accession>
<feature type="compositionally biased region" description="Polar residues" evidence="1">
    <location>
        <begin position="528"/>
        <end position="540"/>
    </location>
</feature>
<organism evidence="2 3">
    <name type="scientific">Stachybotrys chlorohalonatus (strain IBT 40285)</name>
    <dbReference type="NCBI Taxonomy" id="1283841"/>
    <lineage>
        <taxon>Eukaryota</taxon>
        <taxon>Fungi</taxon>
        <taxon>Dikarya</taxon>
        <taxon>Ascomycota</taxon>
        <taxon>Pezizomycotina</taxon>
        <taxon>Sordariomycetes</taxon>
        <taxon>Hypocreomycetidae</taxon>
        <taxon>Hypocreales</taxon>
        <taxon>Stachybotryaceae</taxon>
        <taxon>Stachybotrys</taxon>
    </lineage>
</organism>
<feature type="region of interest" description="Disordered" evidence="1">
    <location>
        <begin position="492"/>
        <end position="752"/>
    </location>
</feature>
<feature type="compositionally biased region" description="Polar residues" evidence="1">
    <location>
        <begin position="564"/>
        <end position="573"/>
    </location>
</feature>
<reference evidence="2 3" key="1">
    <citation type="journal article" date="2014" name="BMC Genomics">
        <title>Comparative genome sequencing reveals chemotype-specific gene clusters in the toxigenic black mold Stachybotrys.</title>
        <authorList>
            <person name="Semeiks J."/>
            <person name="Borek D."/>
            <person name="Otwinowski Z."/>
            <person name="Grishin N.V."/>
        </authorList>
    </citation>
    <scope>NUCLEOTIDE SEQUENCE [LARGE SCALE GENOMIC DNA]</scope>
    <source>
        <strain evidence="2 3">IBT 40285</strain>
    </source>
</reference>
<keyword evidence="3" id="KW-1185">Reference proteome</keyword>
<feature type="compositionally biased region" description="Acidic residues" evidence="1">
    <location>
        <begin position="287"/>
        <end position="298"/>
    </location>
</feature>
<feature type="compositionally biased region" description="Polar residues" evidence="1">
    <location>
        <begin position="726"/>
        <end position="735"/>
    </location>
</feature>
<dbReference type="Proteomes" id="UP000028524">
    <property type="component" value="Unassembled WGS sequence"/>
</dbReference>
<proteinExistence type="predicted"/>
<dbReference type="EMBL" id="KL660323">
    <property type="protein sequence ID" value="KFA66907.1"/>
    <property type="molecule type" value="Genomic_DNA"/>
</dbReference>
<feature type="compositionally biased region" description="Acidic residues" evidence="1">
    <location>
        <begin position="172"/>
        <end position="188"/>
    </location>
</feature>
<feature type="region of interest" description="Disordered" evidence="1">
    <location>
        <begin position="46"/>
        <end position="313"/>
    </location>
</feature>
<dbReference type="PANTHER" id="PTHR28155:SF1">
    <property type="entry name" value="DNA-DIRECTED RNA POLYMERASE I SUBUNIT RPA34.5-DOMAIN-CONTAINING PROTEIN"/>
    <property type="match status" value="1"/>
</dbReference>
<dbReference type="OMA" id="SHNGEDY"/>
<feature type="compositionally biased region" description="Low complexity" evidence="1">
    <location>
        <begin position="681"/>
        <end position="705"/>
    </location>
</feature>
<feature type="compositionally biased region" description="Low complexity" evidence="1">
    <location>
        <begin position="210"/>
        <end position="226"/>
    </location>
</feature>
<feature type="compositionally biased region" description="Pro residues" evidence="1">
    <location>
        <begin position="742"/>
        <end position="752"/>
    </location>
</feature>
<evidence type="ECO:0000313" key="3">
    <source>
        <dbReference type="Proteomes" id="UP000028524"/>
    </source>
</evidence>
<feature type="region of interest" description="Disordered" evidence="1">
    <location>
        <begin position="432"/>
        <end position="480"/>
    </location>
</feature>
<feature type="compositionally biased region" description="Basic and acidic residues" evidence="1">
    <location>
        <begin position="94"/>
        <end position="105"/>
    </location>
</feature>
<protein>
    <recommendedName>
        <fullName evidence="4">DNA-directed RNA polymerase I subunit RPA34.5</fullName>
    </recommendedName>
</protein>
<dbReference type="STRING" id="1283841.A0A084QSH2"/>
<sequence>MAPKEPFKVHSLSKHIADTEKGLSADAQFNRRPGARAAITKKNASTLDANIFGANDDDDDDSSDGDSSDEEGGSDYLRKLQAANALSAAKRRSKPDEIADSDVDRQTPVTKATKKPPVKAEPDSSSTSSESESDSSESETKAQPKKSTAKANGVKGDKVSATSSSSSSGSDGDSDSDSDSDSSSEELEPPTSAQTTKTTKTVPAADDSSESNSDSESTSASGSDSGSESDDESESEPAKKAQAKPATNGKSKVAVFSSPSSSDESDSEDQPAPKPMQKAVGPKVASSDDEASDEEMVDESMHLSDREPASNQIIPSFLKPGFALRKGEDGANGADVVQQLKKASAEGKQFWYFTVPPNVPISVIEKLEIPMDHQSSNESVFTHNGEQYGISFDSLAPKSTIQILIPSAKGPQMQSLSRQPSQVMQVRRIAQVGNSTNGSTPVSTDKRAPRTQPKGLKARFQPIGVNSSMGKIGPDASSDAEADIEMMDAPTPLATAVQTPAKKDKLKKSRETPAKTPAGKSKNKKATESSTLLPSITPNEDATPATARKTKRKHTPSEDEAALASSQLVQESLSAELRTKKQKTNRNASPDLGSDHQPSSTVVKKQTPVVPPTIPHTSSNSGDQQPTSTPASKKADLPATSSTKKSKKSKVAPPVLGSSQPAPTPGKVQTPVPVPRQTAVPLPSFPSSTPAPASSAPAPVSTPSLSKEEKKARKRKEKEAKIKTAIPSSQPSITESAKKVTPVPPPKLNGMV</sequence>